<gene>
    <name evidence="2" type="ORF">Llan_2049</name>
</gene>
<feature type="transmembrane region" description="Helical" evidence="1">
    <location>
        <begin position="28"/>
        <end position="48"/>
    </location>
</feature>
<proteinExistence type="predicted"/>
<sequence>MSLVEIAILVIILAAVLPIWPYSKGWGYLPSGIVGLLLVLLILMLLLVPKVAHALF</sequence>
<keyword evidence="1" id="KW-1133">Transmembrane helix</keyword>
<comment type="caution">
    <text evidence="2">The sequence shown here is derived from an EMBL/GenBank/DDBJ whole genome shotgun (WGS) entry which is preliminary data.</text>
</comment>
<dbReference type="Proteomes" id="UP000054869">
    <property type="component" value="Unassembled WGS sequence"/>
</dbReference>
<reference evidence="2 3" key="1">
    <citation type="submission" date="2015-11" db="EMBL/GenBank/DDBJ databases">
        <title>Genomic analysis of 38 Legionella species identifies large and diverse effector repertoires.</title>
        <authorList>
            <person name="Burstein D."/>
            <person name="Amaro F."/>
            <person name="Zusman T."/>
            <person name="Lifshitz Z."/>
            <person name="Cohen O."/>
            <person name="Gilbert J.A."/>
            <person name="Pupko T."/>
            <person name="Shuman H.A."/>
            <person name="Segal G."/>
        </authorList>
    </citation>
    <scope>NUCLEOTIDE SEQUENCE [LARGE SCALE GENOMIC DNA]</scope>
    <source>
        <strain evidence="2 3">ATCC 49751</strain>
    </source>
</reference>
<dbReference type="InterPro" id="IPR021738">
    <property type="entry name" value="DUF3309"/>
</dbReference>
<dbReference type="RefSeq" id="WP_081778117.1">
    <property type="nucleotide sequence ID" value="NZ_CAAAJD010000041.1"/>
</dbReference>
<dbReference type="Pfam" id="PF11752">
    <property type="entry name" value="DUF3309"/>
    <property type="match status" value="1"/>
</dbReference>
<dbReference type="PATRIC" id="fig|45067.4.peg.2149"/>
<protein>
    <recommendedName>
        <fullName evidence="4">Transmembrane protein</fullName>
    </recommendedName>
</protein>
<dbReference type="eggNOG" id="ENOG502ZYZJ">
    <property type="taxonomic scope" value="Bacteria"/>
</dbReference>
<organism evidence="2 3">
    <name type="scientific">Legionella lansingensis</name>
    <dbReference type="NCBI Taxonomy" id="45067"/>
    <lineage>
        <taxon>Bacteria</taxon>
        <taxon>Pseudomonadati</taxon>
        <taxon>Pseudomonadota</taxon>
        <taxon>Gammaproteobacteria</taxon>
        <taxon>Legionellales</taxon>
        <taxon>Legionellaceae</taxon>
        <taxon>Legionella</taxon>
    </lineage>
</organism>
<evidence type="ECO:0008006" key="4">
    <source>
        <dbReference type="Google" id="ProtNLM"/>
    </source>
</evidence>
<keyword evidence="1" id="KW-0472">Membrane</keyword>
<keyword evidence="3" id="KW-1185">Reference proteome</keyword>
<accession>A0A0W0VIK3</accession>
<dbReference type="AlphaFoldDB" id="A0A0W0VIK3"/>
<evidence type="ECO:0000313" key="2">
    <source>
        <dbReference type="EMBL" id="KTD19954.1"/>
    </source>
</evidence>
<dbReference type="EMBL" id="LNYI01000048">
    <property type="protein sequence ID" value="KTD19954.1"/>
    <property type="molecule type" value="Genomic_DNA"/>
</dbReference>
<evidence type="ECO:0000313" key="3">
    <source>
        <dbReference type="Proteomes" id="UP000054869"/>
    </source>
</evidence>
<dbReference type="STRING" id="45067.Llan_2049"/>
<name>A0A0W0VIK3_9GAMM</name>
<keyword evidence="1" id="KW-0812">Transmembrane</keyword>
<evidence type="ECO:0000256" key="1">
    <source>
        <dbReference type="SAM" id="Phobius"/>
    </source>
</evidence>